<evidence type="ECO:0000313" key="4">
    <source>
        <dbReference type="Proteomes" id="UP001151760"/>
    </source>
</evidence>
<dbReference type="Pfam" id="PF25597">
    <property type="entry name" value="SH3_retrovirus"/>
    <property type="match status" value="1"/>
</dbReference>
<reference evidence="3" key="2">
    <citation type="submission" date="2022-01" db="EMBL/GenBank/DDBJ databases">
        <authorList>
            <person name="Yamashiro T."/>
            <person name="Shiraishi A."/>
            <person name="Satake H."/>
            <person name="Nakayama K."/>
        </authorList>
    </citation>
    <scope>NUCLEOTIDE SEQUENCE</scope>
</reference>
<dbReference type="EMBL" id="BQNB010013312">
    <property type="protein sequence ID" value="GJT14434.1"/>
    <property type="molecule type" value="Genomic_DNA"/>
</dbReference>
<dbReference type="Proteomes" id="UP001151760">
    <property type="component" value="Unassembled WGS sequence"/>
</dbReference>
<sequence length="297" mass="33750">MHDSKTFNNVFYALKEDLIYATEFKIQEMDPSAHRNMAPRAVLMKTGLRPLNTARPVNTAHPKTTVYSARPMSRFSKSAQSTVKRPYQIRITLTNKNFRQKFNTTKGSFYTARPKAVNTATTNSTIVNAVRENQGHPQKEDQGYFDSGCLRHMTMNISYLSDYKGIDEDMLPFGSEPKGEKNLVYELLKLNEDYLGKFDGKSDEGFFVGYSLNSKAFRVYNIRTRKVEESLHIRFLEDKPIIAGDRPMWLFDIDVLTKSKNYVPTIAGTNSNDFTGTEESIGAGHSSKETNLAKTTF</sequence>
<evidence type="ECO:0000256" key="1">
    <source>
        <dbReference type="SAM" id="MobiDB-lite"/>
    </source>
</evidence>
<keyword evidence="4" id="KW-1185">Reference proteome</keyword>
<name>A0ABQ5BJK3_9ASTR</name>
<comment type="caution">
    <text evidence="3">The sequence shown here is derived from an EMBL/GenBank/DDBJ whole genome shotgun (WGS) entry which is preliminary data.</text>
</comment>
<organism evidence="3 4">
    <name type="scientific">Tanacetum coccineum</name>
    <dbReference type="NCBI Taxonomy" id="301880"/>
    <lineage>
        <taxon>Eukaryota</taxon>
        <taxon>Viridiplantae</taxon>
        <taxon>Streptophyta</taxon>
        <taxon>Embryophyta</taxon>
        <taxon>Tracheophyta</taxon>
        <taxon>Spermatophyta</taxon>
        <taxon>Magnoliopsida</taxon>
        <taxon>eudicotyledons</taxon>
        <taxon>Gunneridae</taxon>
        <taxon>Pentapetalae</taxon>
        <taxon>asterids</taxon>
        <taxon>campanulids</taxon>
        <taxon>Asterales</taxon>
        <taxon>Asteraceae</taxon>
        <taxon>Asteroideae</taxon>
        <taxon>Anthemideae</taxon>
        <taxon>Anthemidinae</taxon>
        <taxon>Tanacetum</taxon>
    </lineage>
</organism>
<gene>
    <name evidence="3" type="ORF">Tco_0861476</name>
</gene>
<reference evidence="3" key="1">
    <citation type="journal article" date="2022" name="Int. J. Mol. Sci.">
        <title>Draft Genome of Tanacetum Coccineum: Genomic Comparison of Closely Related Tanacetum-Family Plants.</title>
        <authorList>
            <person name="Yamashiro T."/>
            <person name="Shiraishi A."/>
            <person name="Nakayama K."/>
            <person name="Satake H."/>
        </authorList>
    </citation>
    <scope>NUCLEOTIDE SEQUENCE</scope>
</reference>
<evidence type="ECO:0000313" key="3">
    <source>
        <dbReference type="EMBL" id="GJT14434.1"/>
    </source>
</evidence>
<accession>A0ABQ5BJK3</accession>
<feature type="domain" description="Retroviral polymerase SH3-like" evidence="2">
    <location>
        <begin position="192"/>
        <end position="239"/>
    </location>
</feature>
<feature type="region of interest" description="Disordered" evidence="1">
    <location>
        <begin position="274"/>
        <end position="297"/>
    </location>
</feature>
<dbReference type="InterPro" id="IPR057670">
    <property type="entry name" value="SH3_retrovirus"/>
</dbReference>
<evidence type="ECO:0000259" key="2">
    <source>
        <dbReference type="Pfam" id="PF25597"/>
    </source>
</evidence>
<protein>
    <submittedName>
        <fullName evidence="3">Ribonuclease H-like domain-containing protein</fullName>
    </submittedName>
</protein>
<proteinExistence type="predicted"/>